<evidence type="ECO:0000313" key="1">
    <source>
        <dbReference type="EMBL" id="CAI2384674.1"/>
    </source>
</evidence>
<dbReference type="Proteomes" id="UP001295684">
    <property type="component" value="Unassembled WGS sequence"/>
</dbReference>
<comment type="caution">
    <text evidence="1">The sequence shown here is derived from an EMBL/GenBank/DDBJ whole genome shotgun (WGS) entry which is preliminary data.</text>
</comment>
<organism evidence="1 2">
    <name type="scientific">Euplotes crassus</name>
    <dbReference type="NCBI Taxonomy" id="5936"/>
    <lineage>
        <taxon>Eukaryota</taxon>
        <taxon>Sar</taxon>
        <taxon>Alveolata</taxon>
        <taxon>Ciliophora</taxon>
        <taxon>Intramacronucleata</taxon>
        <taxon>Spirotrichea</taxon>
        <taxon>Hypotrichia</taxon>
        <taxon>Euplotida</taxon>
        <taxon>Euplotidae</taxon>
        <taxon>Moneuplotes</taxon>
    </lineage>
</organism>
<dbReference type="EMBL" id="CAMPGE010027009">
    <property type="protein sequence ID" value="CAI2384674.1"/>
    <property type="molecule type" value="Genomic_DNA"/>
</dbReference>
<accession>A0AAD1Y550</accession>
<evidence type="ECO:0000313" key="2">
    <source>
        <dbReference type="Proteomes" id="UP001295684"/>
    </source>
</evidence>
<sequence>MDPLFNILFVGPNLSNTVKKECVIKIVADKLTHLTSHQECTDPFIKDIFKILLLKDLSVHNFEMFADAIIYACYSVLCRSLDDLRNKIKFEQISRIQDLVMDLEIFLKRDDGKNDSDEEIHDGIEEHKKIMYQVVLA</sequence>
<keyword evidence="2" id="KW-1185">Reference proteome</keyword>
<gene>
    <name evidence="1" type="ORF">ECRASSUSDP1_LOCUS26208</name>
</gene>
<protein>
    <submittedName>
        <fullName evidence="1">Uncharacterized protein</fullName>
    </submittedName>
</protein>
<dbReference type="AlphaFoldDB" id="A0AAD1Y550"/>
<name>A0AAD1Y550_EUPCR</name>
<reference evidence="1" key="1">
    <citation type="submission" date="2023-07" db="EMBL/GenBank/DDBJ databases">
        <authorList>
            <consortium name="AG Swart"/>
            <person name="Singh M."/>
            <person name="Singh A."/>
            <person name="Seah K."/>
            <person name="Emmerich C."/>
        </authorList>
    </citation>
    <scope>NUCLEOTIDE SEQUENCE</scope>
    <source>
        <strain evidence="1">DP1</strain>
    </source>
</reference>
<proteinExistence type="predicted"/>